<dbReference type="InterPro" id="IPR020904">
    <property type="entry name" value="Sc_DH/Rdtase_CS"/>
</dbReference>
<gene>
    <name evidence="3" type="ORF">LK09_07830</name>
</gene>
<dbReference type="STRING" id="1348253.LK09_07830"/>
<dbReference type="AlphaFoldDB" id="A0A0B2AB21"/>
<keyword evidence="4" id="KW-1185">Reference proteome</keyword>
<dbReference type="InterPro" id="IPR002347">
    <property type="entry name" value="SDR_fam"/>
</dbReference>
<dbReference type="PANTHER" id="PTHR43477:SF1">
    <property type="entry name" value="DIHYDROANTICAPSIN 7-DEHYDROGENASE"/>
    <property type="match status" value="1"/>
</dbReference>
<dbReference type="PROSITE" id="PS00061">
    <property type="entry name" value="ADH_SHORT"/>
    <property type="match status" value="1"/>
</dbReference>
<dbReference type="SUPFAM" id="SSF51735">
    <property type="entry name" value="NAD(P)-binding Rossmann-fold domains"/>
    <property type="match status" value="1"/>
</dbReference>
<dbReference type="OrthoDB" id="9789398at2"/>
<evidence type="ECO:0000313" key="3">
    <source>
        <dbReference type="EMBL" id="KHK98796.1"/>
    </source>
</evidence>
<dbReference type="Pfam" id="PF13561">
    <property type="entry name" value="adh_short_C2"/>
    <property type="match status" value="1"/>
</dbReference>
<sequence>MKDELSGLTGVVTGGSSGIGLATVLRLRALGAQAAVIDRSVDGTVEGFQADVTDSESVDAAVEAIVARFGGIDILVNNAGVGAQGAIDANDDTEWHHVWDVNVVGLARTTRACLPHLKASPAASVVNMASVAATVGLQQRALYSATKGAVAALTRAMAADFLDDGIRVNAVAPGTTATPWIGRLTAASGDADVALRALEQRQPHGRLVAPEEVAEAVAYLASPRSLSTNGQVIAVDGGLTAFKIVGR</sequence>
<comment type="similarity">
    <text evidence="1">Belongs to the short-chain dehydrogenases/reductases (SDR) family.</text>
</comment>
<dbReference type="PRINTS" id="PR00081">
    <property type="entry name" value="GDHRDH"/>
</dbReference>
<dbReference type="PANTHER" id="PTHR43477">
    <property type="entry name" value="DIHYDROANTICAPSIN 7-DEHYDROGENASE"/>
    <property type="match status" value="1"/>
</dbReference>
<keyword evidence="2" id="KW-0560">Oxidoreductase</keyword>
<dbReference type="PRINTS" id="PR00080">
    <property type="entry name" value="SDRFAMILY"/>
</dbReference>
<protein>
    <submittedName>
        <fullName evidence="3">Short-chain dehydrogenase</fullName>
    </submittedName>
</protein>
<name>A0A0B2AB21_9MICO</name>
<dbReference type="FunFam" id="3.40.50.720:FF:000084">
    <property type="entry name" value="Short-chain dehydrogenase reductase"/>
    <property type="match status" value="1"/>
</dbReference>
<reference evidence="3 4" key="1">
    <citation type="submission" date="2014-11" db="EMBL/GenBank/DDBJ databases">
        <title>Genome sequence of Microbacterium mangrovi MUSC 115(T).</title>
        <authorList>
            <person name="Lee L.-H."/>
        </authorList>
    </citation>
    <scope>NUCLEOTIDE SEQUENCE [LARGE SCALE GENOMIC DNA]</scope>
    <source>
        <strain evidence="3 4">MUSC 115</strain>
    </source>
</reference>
<comment type="caution">
    <text evidence="3">The sequence shown here is derived from an EMBL/GenBank/DDBJ whole genome shotgun (WGS) entry which is preliminary data.</text>
</comment>
<dbReference type="Gene3D" id="3.40.50.720">
    <property type="entry name" value="NAD(P)-binding Rossmann-like Domain"/>
    <property type="match status" value="1"/>
</dbReference>
<dbReference type="Proteomes" id="UP000031030">
    <property type="component" value="Unassembled WGS sequence"/>
</dbReference>
<evidence type="ECO:0000256" key="1">
    <source>
        <dbReference type="ARBA" id="ARBA00006484"/>
    </source>
</evidence>
<organism evidence="3 4">
    <name type="scientific">Microbacterium mangrovi</name>
    <dbReference type="NCBI Taxonomy" id="1348253"/>
    <lineage>
        <taxon>Bacteria</taxon>
        <taxon>Bacillati</taxon>
        <taxon>Actinomycetota</taxon>
        <taxon>Actinomycetes</taxon>
        <taxon>Micrococcales</taxon>
        <taxon>Microbacteriaceae</taxon>
        <taxon>Microbacterium</taxon>
    </lineage>
</organism>
<dbReference type="InterPro" id="IPR036291">
    <property type="entry name" value="NAD(P)-bd_dom_sf"/>
</dbReference>
<dbReference type="CDD" id="cd05233">
    <property type="entry name" value="SDR_c"/>
    <property type="match status" value="1"/>
</dbReference>
<proteinExistence type="inferred from homology"/>
<dbReference type="RefSeq" id="WP_039397662.1">
    <property type="nucleotide sequence ID" value="NZ_JTDK01000006.1"/>
</dbReference>
<evidence type="ECO:0000256" key="2">
    <source>
        <dbReference type="ARBA" id="ARBA00023002"/>
    </source>
</evidence>
<accession>A0A0B2AB21</accession>
<dbReference type="InterPro" id="IPR051122">
    <property type="entry name" value="SDR_DHRS6-like"/>
</dbReference>
<dbReference type="EMBL" id="JTDK01000006">
    <property type="protein sequence ID" value="KHK98796.1"/>
    <property type="molecule type" value="Genomic_DNA"/>
</dbReference>
<evidence type="ECO:0000313" key="4">
    <source>
        <dbReference type="Proteomes" id="UP000031030"/>
    </source>
</evidence>
<dbReference type="GO" id="GO:0016491">
    <property type="term" value="F:oxidoreductase activity"/>
    <property type="evidence" value="ECO:0007669"/>
    <property type="project" value="UniProtKB-KW"/>
</dbReference>